<name>A0A2T2P9W4_CORCC</name>
<evidence type="ECO:0000313" key="1">
    <source>
        <dbReference type="EMBL" id="PSN74437.1"/>
    </source>
</evidence>
<reference evidence="1 2" key="1">
    <citation type="journal article" date="2018" name="Front. Microbiol.">
        <title>Genome-Wide Analysis of Corynespora cassiicola Leaf Fall Disease Putative Effectors.</title>
        <authorList>
            <person name="Lopez D."/>
            <person name="Ribeiro S."/>
            <person name="Label P."/>
            <person name="Fumanal B."/>
            <person name="Venisse J.S."/>
            <person name="Kohler A."/>
            <person name="de Oliveira R.R."/>
            <person name="Labutti K."/>
            <person name="Lipzen A."/>
            <person name="Lail K."/>
            <person name="Bauer D."/>
            <person name="Ohm R.A."/>
            <person name="Barry K.W."/>
            <person name="Spatafora J."/>
            <person name="Grigoriev I.V."/>
            <person name="Martin F.M."/>
            <person name="Pujade-Renaud V."/>
        </authorList>
    </citation>
    <scope>NUCLEOTIDE SEQUENCE [LARGE SCALE GENOMIC DNA]</scope>
    <source>
        <strain evidence="1 2">Philippines</strain>
    </source>
</reference>
<keyword evidence="2" id="KW-1185">Reference proteome</keyword>
<evidence type="ECO:0000313" key="2">
    <source>
        <dbReference type="Proteomes" id="UP000240883"/>
    </source>
</evidence>
<gene>
    <name evidence="1" type="ORF">BS50DRAFT_16093</name>
</gene>
<organism evidence="1 2">
    <name type="scientific">Corynespora cassiicola Philippines</name>
    <dbReference type="NCBI Taxonomy" id="1448308"/>
    <lineage>
        <taxon>Eukaryota</taxon>
        <taxon>Fungi</taxon>
        <taxon>Dikarya</taxon>
        <taxon>Ascomycota</taxon>
        <taxon>Pezizomycotina</taxon>
        <taxon>Dothideomycetes</taxon>
        <taxon>Pleosporomycetidae</taxon>
        <taxon>Pleosporales</taxon>
        <taxon>Corynesporascaceae</taxon>
        <taxon>Corynespora</taxon>
    </lineage>
</organism>
<dbReference type="Proteomes" id="UP000240883">
    <property type="component" value="Unassembled WGS sequence"/>
</dbReference>
<dbReference type="AlphaFoldDB" id="A0A2T2P9W4"/>
<protein>
    <submittedName>
        <fullName evidence="1">Uncharacterized protein</fullName>
    </submittedName>
</protein>
<sequence length="130" mass="14161">MFLAEPVPVRHVVDLGSPPWDRPLPPPRPRPLLHWAFGFGLFLATRDCSLPIPAALGPRPRPRPRPLITLPALDSALEPRRHYLIYCYCASPNPVHPPLHTCKAVPVACLVLPLACAQSAVCAAPSCLCL</sequence>
<dbReference type="EMBL" id="KZ678128">
    <property type="protein sequence ID" value="PSN74437.1"/>
    <property type="molecule type" value="Genomic_DNA"/>
</dbReference>
<accession>A0A2T2P9W4</accession>
<proteinExistence type="predicted"/>